<evidence type="ECO:0000313" key="3">
    <source>
        <dbReference type="Proteomes" id="UP001243989"/>
    </source>
</evidence>
<evidence type="ECO:0000313" key="2">
    <source>
        <dbReference type="EMBL" id="KAK1654349.1"/>
    </source>
</evidence>
<accession>A0AAJ0EM85</accession>
<gene>
    <name evidence="2" type="ORF">BDP81DRAFT_415501</name>
</gene>
<dbReference type="GeneID" id="85474323"/>
<dbReference type="AlphaFoldDB" id="A0AAJ0EM85"/>
<sequence length="56" mass="5888">MHMCESSILGNATIQWRPGSSIGPPDSAPARGLLRCIAVPLAPSLFLVPGVVFWVA</sequence>
<keyword evidence="3" id="KW-1185">Reference proteome</keyword>
<organism evidence="2 3">
    <name type="scientific">Colletotrichum phormii</name>
    <dbReference type="NCBI Taxonomy" id="359342"/>
    <lineage>
        <taxon>Eukaryota</taxon>
        <taxon>Fungi</taxon>
        <taxon>Dikarya</taxon>
        <taxon>Ascomycota</taxon>
        <taxon>Pezizomycotina</taxon>
        <taxon>Sordariomycetes</taxon>
        <taxon>Hypocreomycetidae</taxon>
        <taxon>Glomerellales</taxon>
        <taxon>Glomerellaceae</taxon>
        <taxon>Colletotrichum</taxon>
        <taxon>Colletotrichum acutatum species complex</taxon>
    </lineage>
</organism>
<comment type="caution">
    <text evidence="2">The sequence shown here is derived from an EMBL/GenBank/DDBJ whole genome shotgun (WGS) entry which is preliminary data.</text>
</comment>
<proteinExistence type="predicted"/>
<dbReference type="EMBL" id="JAHMHQ010000002">
    <property type="protein sequence ID" value="KAK1654349.1"/>
    <property type="molecule type" value="Genomic_DNA"/>
</dbReference>
<keyword evidence="1" id="KW-0472">Membrane</keyword>
<feature type="transmembrane region" description="Helical" evidence="1">
    <location>
        <begin position="32"/>
        <end position="55"/>
    </location>
</feature>
<name>A0AAJ0EM85_9PEZI</name>
<dbReference type="Proteomes" id="UP001243989">
    <property type="component" value="Unassembled WGS sequence"/>
</dbReference>
<protein>
    <submittedName>
        <fullName evidence="2">Uncharacterized protein</fullName>
    </submittedName>
</protein>
<dbReference type="RefSeq" id="XP_060450393.1">
    <property type="nucleotide sequence ID" value="XM_060589461.1"/>
</dbReference>
<keyword evidence="1" id="KW-0812">Transmembrane</keyword>
<reference evidence="2" key="1">
    <citation type="submission" date="2021-06" db="EMBL/GenBank/DDBJ databases">
        <title>Comparative genomics, transcriptomics and evolutionary studies reveal genomic signatures of adaptation to plant cell wall in hemibiotrophic fungi.</title>
        <authorList>
            <consortium name="DOE Joint Genome Institute"/>
            <person name="Baroncelli R."/>
            <person name="Diaz J.F."/>
            <person name="Benocci T."/>
            <person name="Peng M."/>
            <person name="Battaglia E."/>
            <person name="Haridas S."/>
            <person name="Andreopoulos W."/>
            <person name="Labutti K."/>
            <person name="Pangilinan J."/>
            <person name="Floch G.L."/>
            <person name="Makela M.R."/>
            <person name="Henrissat B."/>
            <person name="Grigoriev I.V."/>
            <person name="Crouch J.A."/>
            <person name="De Vries R.P."/>
            <person name="Sukno S.A."/>
            <person name="Thon M.R."/>
        </authorList>
    </citation>
    <scope>NUCLEOTIDE SEQUENCE</scope>
    <source>
        <strain evidence="2">CBS 102054</strain>
    </source>
</reference>
<keyword evidence="1" id="KW-1133">Transmembrane helix</keyword>
<evidence type="ECO:0000256" key="1">
    <source>
        <dbReference type="SAM" id="Phobius"/>
    </source>
</evidence>